<dbReference type="AlphaFoldDB" id="A0A1Y0IC15"/>
<dbReference type="EMBL" id="CP021425">
    <property type="protein sequence ID" value="ARU57699.1"/>
    <property type="molecule type" value="Genomic_DNA"/>
</dbReference>
<proteinExistence type="predicted"/>
<dbReference type="RefSeq" id="WP_087462567.1">
    <property type="nucleotide sequence ID" value="NZ_CP021425.1"/>
</dbReference>
<keyword evidence="2" id="KW-1185">Reference proteome</keyword>
<name>A0A1Y0IC15_9GAMM</name>
<dbReference type="KEGG" id="ome:OLMES_3677"/>
<organism evidence="1 2">
    <name type="scientific">Oleiphilus messinensis</name>
    <dbReference type="NCBI Taxonomy" id="141451"/>
    <lineage>
        <taxon>Bacteria</taxon>
        <taxon>Pseudomonadati</taxon>
        <taxon>Pseudomonadota</taxon>
        <taxon>Gammaproteobacteria</taxon>
        <taxon>Oceanospirillales</taxon>
        <taxon>Oleiphilaceae</taxon>
        <taxon>Oleiphilus</taxon>
    </lineage>
</organism>
<protein>
    <submittedName>
        <fullName evidence="1">Uncharacterized protein</fullName>
    </submittedName>
</protein>
<evidence type="ECO:0000313" key="1">
    <source>
        <dbReference type="EMBL" id="ARU57699.1"/>
    </source>
</evidence>
<dbReference type="Proteomes" id="UP000196027">
    <property type="component" value="Chromosome"/>
</dbReference>
<sequence length="105" mass="12026">MDEAKSLLRKREDYKFIMMDCYSNIRAISPLLFLDVYQYTTEYLGRHSPAMFSNSINEIDGISLLDFNQVIAVSSEFCAPIFRPTKFIRVNSEAEDECLPGIGTI</sequence>
<reference evidence="1 2" key="1">
    <citation type="submission" date="2017-05" db="EMBL/GenBank/DDBJ databases">
        <title>Genomic insights into alkan degradation activity of Oleiphilus messinensis.</title>
        <authorList>
            <person name="Kozyavkin S.A."/>
            <person name="Slesarev A.I."/>
            <person name="Golyshin P.N."/>
            <person name="Korzhenkov A."/>
            <person name="Golyshina O.N."/>
            <person name="Toshchakov S.V."/>
        </authorList>
    </citation>
    <scope>NUCLEOTIDE SEQUENCE [LARGE SCALE GENOMIC DNA]</scope>
    <source>
        <strain evidence="1 2">ME102</strain>
    </source>
</reference>
<accession>A0A1Y0IC15</accession>
<gene>
    <name evidence="1" type="ORF">OLMES_3677</name>
</gene>
<evidence type="ECO:0000313" key="2">
    <source>
        <dbReference type="Proteomes" id="UP000196027"/>
    </source>
</evidence>